<proteinExistence type="predicted"/>
<evidence type="ECO:0000313" key="1">
    <source>
        <dbReference type="EMBL" id="CAB4554623.1"/>
    </source>
</evidence>
<dbReference type="Gene3D" id="3.30.70.2970">
    <property type="entry name" value="Protein of unknown function (DUF541), domain 2"/>
    <property type="match status" value="1"/>
</dbReference>
<dbReference type="Pfam" id="PF04402">
    <property type="entry name" value="SIMPL"/>
    <property type="match status" value="1"/>
</dbReference>
<reference evidence="1" key="1">
    <citation type="submission" date="2020-05" db="EMBL/GenBank/DDBJ databases">
        <authorList>
            <person name="Chiriac C."/>
            <person name="Salcher M."/>
            <person name="Ghai R."/>
            <person name="Kavagutti S V."/>
        </authorList>
    </citation>
    <scope>NUCLEOTIDE SEQUENCE</scope>
</reference>
<organism evidence="1">
    <name type="scientific">freshwater metagenome</name>
    <dbReference type="NCBI Taxonomy" id="449393"/>
    <lineage>
        <taxon>unclassified sequences</taxon>
        <taxon>metagenomes</taxon>
        <taxon>ecological metagenomes</taxon>
    </lineage>
</organism>
<dbReference type="GO" id="GO:0006974">
    <property type="term" value="P:DNA damage response"/>
    <property type="evidence" value="ECO:0007669"/>
    <property type="project" value="TreeGrafter"/>
</dbReference>
<sequence length="241" mass="24370">MTTTRIRKIAVIAIALTLVGGAALSVPANAATTATRYVTVNSDGSVKVTPDAVRLNANVSVVAGSNKEALAKTSASAAAVRAALTAAGIAKADIATQSISVYPEYNYTQDKGSVLVGYRGSQGFVVTIKSAANAGAVVDAVVAAGGDNLQIQGVTPFVLDSSKATESARANAVKNAKAKAASYAKLLGAKLGRVNYLVENSSPISYPPVMAMAKAADSAATVVDLGQQDVTVSITIQWALL</sequence>
<dbReference type="PANTHER" id="PTHR34387:SF1">
    <property type="entry name" value="PERIPLASMIC IMMUNOGENIC PROTEIN"/>
    <property type="match status" value="1"/>
</dbReference>
<dbReference type="PANTHER" id="PTHR34387">
    <property type="entry name" value="SLR1258 PROTEIN"/>
    <property type="match status" value="1"/>
</dbReference>
<name>A0A6J6CWL0_9ZZZZ</name>
<accession>A0A6J6CWL0</accession>
<dbReference type="InterPro" id="IPR052022">
    <property type="entry name" value="26kDa_periplasmic_antigen"/>
</dbReference>
<dbReference type="InterPro" id="IPR007497">
    <property type="entry name" value="SIMPL/DUF541"/>
</dbReference>
<dbReference type="EMBL" id="CAEZTA010000049">
    <property type="protein sequence ID" value="CAB4554623.1"/>
    <property type="molecule type" value="Genomic_DNA"/>
</dbReference>
<dbReference type="AlphaFoldDB" id="A0A6J6CWL0"/>
<gene>
    <name evidence="1" type="ORF">UFOPK1541_00483</name>
</gene>
<protein>
    <submittedName>
        <fullName evidence="1">Unannotated protein</fullName>
    </submittedName>
</protein>
<dbReference type="Gene3D" id="3.30.110.170">
    <property type="entry name" value="Protein of unknown function (DUF541), domain 1"/>
    <property type="match status" value="1"/>
</dbReference>